<proteinExistence type="predicted"/>
<evidence type="ECO:0000313" key="2">
    <source>
        <dbReference type="Proteomes" id="UP000254124"/>
    </source>
</evidence>
<accession>A0A379S652</accession>
<reference evidence="1 2" key="1">
    <citation type="submission" date="2018-06" db="EMBL/GenBank/DDBJ databases">
        <authorList>
            <consortium name="Pathogen Informatics"/>
            <person name="Doyle S."/>
        </authorList>
    </citation>
    <scope>NUCLEOTIDE SEQUENCE [LARGE SCALE GENOMIC DNA]</scope>
    <source>
        <strain evidence="1 2">NCTC7295</strain>
    </source>
</reference>
<dbReference type="EMBL" id="UGWZ01000001">
    <property type="protein sequence ID" value="SUG16131.1"/>
    <property type="molecule type" value="Genomic_DNA"/>
</dbReference>
<protein>
    <submittedName>
        <fullName evidence="1">Uncharacterized protein</fullName>
    </submittedName>
</protein>
<dbReference type="AlphaFoldDB" id="A0A379S652"/>
<organism evidence="1 2">
    <name type="scientific">Salmonella enterica subsp. arizonae</name>
    <dbReference type="NCBI Taxonomy" id="59203"/>
    <lineage>
        <taxon>Bacteria</taxon>
        <taxon>Pseudomonadati</taxon>
        <taxon>Pseudomonadota</taxon>
        <taxon>Gammaproteobacteria</taxon>
        <taxon>Enterobacterales</taxon>
        <taxon>Enterobacteriaceae</taxon>
        <taxon>Salmonella</taxon>
    </lineage>
</organism>
<dbReference type="Proteomes" id="UP000254124">
    <property type="component" value="Unassembled WGS sequence"/>
</dbReference>
<evidence type="ECO:0000313" key="1">
    <source>
        <dbReference type="EMBL" id="SUG16131.1"/>
    </source>
</evidence>
<sequence length="82" mass="9349">MIVQKRDKVLCQEQRVTAARAGVLDGGAVTDRYCAVFQNELYRNAFARLTYRGKARGYRRAGIDKSIVTRAVFNRLLIVKIE</sequence>
<gene>
    <name evidence="1" type="ORF">NCTC7295_03829</name>
</gene>
<name>A0A379S652_SALER</name>